<dbReference type="STRING" id="67767.A0A0J7NPE4"/>
<feature type="signal peptide" evidence="1">
    <location>
        <begin position="1"/>
        <end position="20"/>
    </location>
</feature>
<dbReference type="EMBL" id="LBMM01002787">
    <property type="protein sequence ID" value="KMQ94365.1"/>
    <property type="molecule type" value="Genomic_DNA"/>
</dbReference>
<accession>A0A0J7NPE4</accession>
<evidence type="ECO:0000313" key="3">
    <source>
        <dbReference type="Proteomes" id="UP000036403"/>
    </source>
</evidence>
<comment type="caution">
    <text evidence="2">The sequence shown here is derived from an EMBL/GenBank/DDBJ whole genome shotgun (WGS) entry which is preliminary data.</text>
</comment>
<protein>
    <submittedName>
        <fullName evidence="2">Neuronal pentraxin-2</fullName>
    </submittedName>
</protein>
<reference evidence="2 3" key="1">
    <citation type="submission" date="2015-04" db="EMBL/GenBank/DDBJ databases">
        <title>Lasius niger genome sequencing.</title>
        <authorList>
            <person name="Konorov E.A."/>
            <person name="Nikitin M.A."/>
            <person name="Kirill M.V."/>
            <person name="Chang P."/>
        </authorList>
    </citation>
    <scope>NUCLEOTIDE SEQUENCE [LARGE SCALE GENOMIC DNA]</scope>
    <source>
        <tissue evidence="2">Whole</tissue>
    </source>
</reference>
<sequence length="93" mass="10161">MTSILLAYATLIAFSCVAQAISSSWRPILPAHNVGASILHQEASIFENAPTQTLYDVDGSHHLLLSHEQEKCSLYKVAMTQQLYFEVGGLPSV</sequence>
<dbReference type="AlphaFoldDB" id="A0A0J7NPE4"/>
<dbReference type="PaxDb" id="67767-A0A0J7NPE4"/>
<dbReference type="Proteomes" id="UP000036403">
    <property type="component" value="Unassembled WGS sequence"/>
</dbReference>
<dbReference type="OrthoDB" id="8793160at2759"/>
<evidence type="ECO:0000313" key="2">
    <source>
        <dbReference type="EMBL" id="KMQ94365.1"/>
    </source>
</evidence>
<gene>
    <name evidence="2" type="ORF">RF55_5489</name>
</gene>
<feature type="chain" id="PRO_5005291350" evidence="1">
    <location>
        <begin position="21"/>
        <end position="93"/>
    </location>
</feature>
<evidence type="ECO:0000256" key="1">
    <source>
        <dbReference type="SAM" id="SignalP"/>
    </source>
</evidence>
<keyword evidence="3" id="KW-1185">Reference proteome</keyword>
<organism evidence="2 3">
    <name type="scientific">Lasius niger</name>
    <name type="common">Black garden ant</name>
    <dbReference type="NCBI Taxonomy" id="67767"/>
    <lineage>
        <taxon>Eukaryota</taxon>
        <taxon>Metazoa</taxon>
        <taxon>Ecdysozoa</taxon>
        <taxon>Arthropoda</taxon>
        <taxon>Hexapoda</taxon>
        <taxon>Insecta</taxon>
        <taxon>Pterygota</taxon>
        <taxon>Neoptera</taxon>
        <taxon>Endopterygota</taxon>
        <taxon>Hymenoptera</taxon>
        <taxon>Apocrita</taxon>
        <taxon>Aculeata</taxon>
        <taxon>Formicoidea</taxon>
        <taxon>Formicidae</taxon>
        <taxon>Formicinae</taxon>
        <taxon>Lasius</taxon>
        <taxon>Lasius</taxon>
    </lineage>
</organism>
<name>A0A0J7NPE4_LASNI</name>
<keyword evidence="1" id="KW-0732">Signal</keyword>
<proteinExistence type="predicted"/>